<dbReference type="Pfam" id="PF25198">
    <property type="entry name" value="Spore_GerAC_N"/>
    <property type="match status" value="1"/>
</dbReference>
<name>A0A1B1MZ00_9BACL</name>
<organism evidence="2 3">
    <name type="scientific">Paenibacillus yonginensis</name>
    <dbReference type="NCBI Taxonomy" id="1462996"/>
    <lineage>
        <taxon>Bacteria</taxon>
        <taxon>Bacillati</taxon>
        <taxon>Bacillota</taxon>
        <taxon>Bacilli</taxon>
        <taxon>Bacillales</taxon>
        <taxon>Paenibacillaceae</taxon>
        <taxon>Paenibacillus</taxon>
    </lineage>
</organism>
<dbReference type="EMBL" id="CP014167">
    <property type="protein sequence ID" value="ANS74397.1"/>
    <property type="molecule type" value="Genomic_DNA"/>
</dbReference>
<sequence>MYSLLDKELDLGHCKMMLFGEGLAQQDIRQAADWMLRRRDIQLLVFTAVPCPSAQEVLYVQPISERLSGNSLILALSKDGTESPFIVGQHSLMNLKGECRRLAWIRSCLWRKSHRYKRHVLKPVIHAGAIRQASPPKRAN</sequence>
<dbReference type="KEGG" id="pyg:AWM70_07225"/>
<gene>
    <name evidence="2" type="ORF">AWM70_07225</name>
</gene>
<feature type="domain" description="Spore germination protein N-terminal" evidence="1">
    <location>
        <begin position="3"/>
        <end position="72"/>
    </location>
</feature>
<accession>A0A1B1MZ00</accession>
<dbReference type="Proteomes" id="UP000092573">
    <property type="component" value="Chromosome"/>
</dbReference>
<dbReference type="InterPro" id="IPR057336">
    <property type="entry name" value="GerAC_N"/>
</dbReference>
<evidence type="ECO:0000259" key="1">
    <source>
        <dbReference type="Pfam" id="PF25198"/>
    </source>
</evidence>
<dbReference type="AlphaFoldDB" id="A0A1B1MZ00"/>
<proteinExistence type="predicted"/>
<reference evidence="2 3" key="1">
    <citation type="submission" date="2016-01" db="EMBL/GenBank/DDBJ databases">
        <title>Complete Genome Sequence of Paenibacillus yonginensis DCY84, a novel Plant Growth-Promoting Bacteria with Elicitation of Induced Systemic Resistance.</title>
        <authorList>
            <person name="Kim Y.J."/>
            <person name="Yang D.C."/>
            <person name="Sukweenadhi J."/>
        </authorList>
    </citation>
    <scope>NUCLEOTIDE SEQUENCE [LARGE SCALE GENOMIC DNA]</scope>
    <source>
        <strain evidence="2 3">DCY84</strain>
    </source>
</reference>
<keyword evidence="3" id="KW-1185">Reference proteome</keyword>
<evidence type="ECO:0000313" key="3">
    <source>
        <dbReference type="Proteomes" id="UP000092573"/>
    </source>
</evidence>
<evidence type="ECO:0000313" key="2">
    <source>
        <dbReference type="EMBL" id="ANS74397.1"/>
    </source>
</evidence>
<protein>
    <recommendedName>
        <fullName evidence="1">Spore germination protein N-terminal domain-containing protein</fullName>
    </recommendedName>
</protein>